<evidence type="ECO:0000313" key="2">
    <source>
        <dbReference type="Proteomes" id="UP000323426"/>
    </source>
</evidence>
<gene>
    <name evidence="1" type="ORF">F0145_25770</name>
</gene>
<dbReference type="RefSeq" id="WP_150093539.1">
    <property type="nucleotide sequence ID" value="NZ_VWSF01000042.1"/>
</dbReference>
<dbReference type="AlphaFoldDB" id="A0A5M6CTV5"/>
<dbReference type="EMBL" id="VWSF01000042">
    <property type="protein sequence ID" value="KAA5538687.1"/>
    <property type="molecule type" value="Genomic_DNA"/>
</dbReference>
<dbReference type="SUPFAM" id="SSF55486">
    <property type="entry name" value="Metalloproteases ('zincins'), catalytic domain"/>
    <property type="match status" value="1"/>
</dbReference>
<proteinExistence type="predicted"/>
<keyword evidence="2" id="KW-1185">Reference proteome</keyword>
<evidence type="ECO:0000313" key="1">
    <source>
        <dbReference type="EMBL" id="KAA5538687.1"/>
    </source>
</evidence>
<dbReference type="Proteomes" id="UP000323426">
    <property type="component" value="Unassembled WGS sequence"/>
</dbReference>
<reference evidence="1 2" key="1">
    <citation type="submission" date="2019-09" db="EMBL/GenBank/DDBJ databases">
        <title>Genome sequence and assembly of Adhaeribacter sp.</title>
        <authorList>
            <person name="Chhetri G."/>
        </authorList>
    </citation>
    <scope>NUCLEOTIDE SEQUENCE [LARGE SCALE GENOMIC DNA]</scope>
    <source>
        <strain evidence="1 2">DK36</strain>
    </source>
</reference>
<comment type="caution">
    <text evidence="1">The sequence shown here is derived from an EMBL/GenBank/DDBJ whole genome shotgun (WGS) entry which is preliminary data.</text>
</comment>
<sequence>MKVNIHKHVNFSEKDIEKLSSSIQVLQAVLGSSEFKEEVLKYTYNGKNGYYYRKNIKGDWIDQPYSNEEVYRIIMKGQEKLGNIHDNECDLYLEIDKDDHSTVIGYTYPGDKTIYTYRNWFRSFNAIGYASHLAHEWCHELGFSHSKKKTVRRKHSVPYAIGNMIGRIYPQLKISNNN</sequence>
<organism evidence="1 2">
    <name type="scientific">Adhaeribacter rhizoryzae</name>
    <dbReference type="NCBI Taxonomy" id="2607907"/>
    <lineage>
        <taxon>Bacteria</taxon>
        <taxon>Pseudomonadati</taxon>
        <taxon>Bacteroidota</taxon>
        <taxon>Cytophagia</taxon>
        <taxon>Cytophagales</taxon>
        <taxon>Hymenobacteraceae</taxon>
        <taxon>Adhaeribacter</taxon>
    </lineage>
</organism>
<accession>A0A5M6CTV5</accession>
<name>A0A5M6CTV5_9BACT</name>
<protein>
    <submittedName>
        <fullName evidence="1">Uncharacterized protein</fullName>
    </submittedName>
</protein>